<sequence length="193" mass="22645">MTFFITAVYVVATIFICWANIRSANASKAQLNEMRKQYIKENRTNIEVEFLYEKRAFYGLRFVNHGKYTAHNVKILLDSTFIDNLNETDFSDLLKKQSKKSCVIGVGQHYDLFFGTNKYRENPKKLPAKGIILYESNGESYKTDFYIDLENYAVLYSVSTEQEDILKKLNELKEIKQELKKLNHFLSNTNLYK</sequence>
<evidence type="ECO:0000313" key="2">
    <source>
        <dbReference type="EMBL" id="MBC5787083.1"/>
    </source>
</evidence>
<feature type="coiled-coil region" evidence="1">
    <location>
        <begin position="158"/>
        <end position="189"/>
    </location>
</feature>
<proteinExistence type="predicted"/>
<name>A0ABR7IPS2_9CLOT</name>
<dbReference type="Proteomes" id="UP000649151">
    <property type="component" value="Unassembled WGS sequence"/>
</dbReference>
<dbReference type="EMBL" id="JACOQK010000001">
    <property type="protein sequence ID" value="MBC5787083.1"/>
    <property type="molecule type" value="Genomic_DNA"/>
</dbReference>
<accession>A0ABR7IPS2</accession>
<keyword evidence="1" id="KW-0175">Coiled coil</keyword>
<gene>
    <name evidence="2" type="ORF">H8Z77_03465</name>
</gene>
<reference evidence="2 3" key="1">
    <citation type="submission" date="2020-08" db="EMBL/GenBank/DDBJ databases">
        <title>Genome public.</title>
        <authorList>
            <person name="Liu C."/>
            <person name="Sun Q."/>
        </authorList>
    </citation>
    <scope>NUCLEOTIDE SEQUENCE [LARGE SCALE GENOMIC DNA]</scope>
    <source>
        <strain evidence="2 3">NSJ-27</strain>
    </source>
</reference>
<protein>
    <submittedName>
        <fullName evidence="2">Uncharacterized protein</fullName>
    </submittedName>
</protein>
<keyword evidence="3" id="KW-1185">Reference proteome</keyword>
<evidence type="ECO:0000313" key="3">
    <source>
        <dbReference type="Proteomes" id="UP000649151"/>
    </source>
</evidence>
<comment type="caution">
    <text evidence="2">The sequence shown here is derived from an EMBL/GenBank/DDBJ whole genome shotgun (WGS) entry which is preliminary data.</text>
</comment>
<organism evidence="2 3">
    <name type="scientific">Clostridium facile</name>
    <dbReference type="NCBI Taxonomy" id="2763035"/>
    <lineage>
        <taxon>Bacteria</taxon>
        <taxon>Bacillati</taxon>
        <taxon>Bacillota</taxon>
        <taxon>Clostridia</taxon>
        <taxon>Eubacteriales</taxon>
        <taxon>Clostridiaceae</taxon>
        <taxon>Clostridium</taxon>
    </lineage>
</organism>
<evidence type="ECO:0000256" key="1">
    <source>
        <dbReference type="SAM" id="Coils"/>
    </source>
</evidence>